<dbReference type="InterPro" id="IPR051140">
    <property type="entry name" value="GATA_TF"/>
</dbReference>
<evidence type="ECO:0000256" key="5">
    <source>
        <dbReference type="ARBA" id="ARBA00023015"/>
    </source>
</evidence>
<reference evidence="12 13" key="1">
    <citation type="journal article" date="2023" name="G3 (Bethesda)">
        <title>A chromosome-length genome assembly and annotation of blackberry (Rubus argutus, cv. 'Hillquist').</title>
        <authorList>
            <person name="Bruna T."/>
            <person name="Aryal R."/>
            <person name="Dudchenko O."/>
            <person name="Sargent D.J."/>
            <person name="Mead D."/>
            <person name="Buti M."/>
            <person name="Cavallini A."/>
            <person name="Hytonen T."/>
            <person name="Andres J."/>
            <person name="Pham M."/>
            <person name="Weisz D."/>
            <person name="Mascagni F."/>
            <person name="Usai G."/>
            <person name="Natali L."/>
            <person name="Bassil N."/>
            <person name="Fernandez G.E."/>
            <person name="Lomsadze A."/>
            <person name="Armour M."/>
            <person name="Olukolu B."/>
            <person name="Poorten T."/>
            <person name="Britton C."/>
            <person name="Davik J."/>
            <person name="Ashrafi H."/>
            <person name="Aiden E.L."/>
            <person name="Borodovsky M."/>
            <person name="Worthington M."/>
        </authorList>
    </citation>
    <scope>NUCLEOTIDE SEQUENCE [LARGE SCALE GENOMIC DNA]</scope>
    <source>
        <strain evidence="12">PI 553951</strain>
    </source>
</reference>
<evidence type="ECO:0000256" key="4">
    <source>
        <dbReference type="ARBA" id="ARBA00022833"/>
    </source>
</evidence>
<evidence type="ECO:0000313" key="12">
    <source>
        <dbReference type="EMBL" id="KAK9931354.1"/>
    </source>
</evidence>
<dbReference type="AlphaFoldDB" id="A0AAW1X4G1"/>
<keyword evidence="7" id="KW-0010">Activator</keyword>
<dbReference type="InterPro" id="IPR013088">
    <property type="entry name" value="Znf_NHR/GATA"/>
</dbReference>
<dbReference type="InterPro" id="IPR000679">
    <property type="entry name" value="Znf_GATA"/>
</dbReference>
<feature type="region of interest" description="Disordered" evidence="10">
    <location>
        <begin position="474"/>
        <end position="506"/>
    </location>
</feature>
<feature type="compositionally biased region" description="Basic and acidic residues" evidence="10">
    <location>
        <begin position="478"/>
        <end position="487"/>
    </location>
</feature>
<organism evidence="12 13">
    <name type="scientific">Rubus argutus</name>
    <name type="common">Southern blackberry</name>
    <dbReference type="NCBI Taxonomy" id="59490"/>
    <lineage>
        <taxon>Eukaryota</taxon>
        <taxon>Viridiplantae</taxon>
        <taxon>Streptophyta</taxon>
        <taxon>Embryophyta</taxon>
        <taxon>Tracheophyta</taxon>
        <taxon>Spermatophyta</taxon>
        <taxon>Magnoliopsida</taxon>
        <taxon>eudicotyledons</taxon>
        <taxon>Gunneridae</taxon>
        <taxon>Pentapetalae</taxon>
        <taxon>rosids</taxon>
        <taxon>fabids</taxon>
        <taxon>Rosales</taxon>
        <taxon>Rosaceae</taxon>
        <taxon>Rosoideae</taxon>
        <taxon>Rosoideae incertae sedis</taxon>
        <taxon>Rubus</taxon>
    </lineage>
</organism>
<comment type="similarity">
    <text evidence="1">Belongs to the type IV zinc-finger family. Class A subfamily.</text>
</comment>
<sequence length="519" mass="57509">MALHGPDEFLADVSEDRDYPGLLVPATVKLAKEEELEWQSSKDAFHAVETRMLSNAQQQNHRVSASVVEAGIGKSLLRSMPARKCKKTVRKYKCGRLCPEYRPANSPTFSGKLQSNAHRKVMEMRKQKYGTVSKPVNICTTTFMKSKKDSFPAVEILNILEQSSGVVIAEQQSPVLVLESSTNRSATLISSCGTNEPPHQTPRKFMGHQQLFCNQANYKPNKKDTANVEIEGNSPAAMRYCGTLESPHQVPSEFLGQQQLFCNQPDNESNKKDTAKVRIEGKCQNCGIEHSPQWWEGPLGPKTLCLSCGLAKDTARWQRSISLASNKKCNKKDTAKVEMPVKPVDKCTTTLMKLKKDPFPAVETLNISEQPSVIVIAEKQRPVFVLENCRNSSMTLMNSSGTVDPTHQAPSKFLGQQQQFCDQANNKPKENDTATVEIEGNSTTLMSASGTLEPPHQPPNEFLEQQQLFCKQANNKPNKKDTARVESEGNSTTLMSSCRTTKPPHQAQSEFLRAAAAVL</sequence>
<evidence type="ECO:0000313" key="13">
    <source>
        <dbReference type="Proteomes" id="UP001457282"/>
    </source>
</evidence>
<comment type="caution">
    <text evidence="12">The sequence shown here is derived from an EMBL/GenBank/DDBJ whole genome shotgun (WGS) entry which is preliminary data.</text>
</comment>
<keyword evidence="5" id="KW-0805">Transcription regulation</keyword>
<accession>A0AAW1X4G1</accession>
<evidence type="ECO:0000259" key="11">
    <source>
        <dbReference type="PROSITE" id="PS50114"/>
    </source>
</evidence>
<keyword evidence="2" id="KW-0479">Metal-binding</keyword>
<dbReference type="PANTHER" id="PTHR45658">
    <property type="entry name" value="GATA TRANSCRIPTION FACTOR"/>
    <property type="match status" value="1"/>
</dbReference>
<keyword evidence="8" id="KW-0804">Transcription</keyword>
<keyword evidence="13" id="KW-1185">Reference proteome</keyword>
<evidence type="ECO:0000256" key="3">
    <source>
        <dbReference type="ARBA" id="ARBA00022771"/>
    </source>
</evidence>
<evidence type="ECO:0000256" key="7">
    <source>
        <dbReference type="ARBA" id="ARBA00023159"/>
    </source>
</evidence>
<evidence type="ECO:0000256" key="6">
    <source>
        <dbReference type="ARBA" id="ARBA00023125"/>
    </source>
</evidence>
<dbReference type="PROSITE" id="PS50114">
    <property type="entry name" value="GATA_ZN_FINGER_2"/>
    <property type="match status" value="1"/>
</dbReference>
<dbReference type="PANTHER" id="PTHR45658:SF42">
    <property type="entry name" value="GATA TRANSCRIPTION FACTOR 1"/>
    <property type="match status" value="1"/>
</dbReference>
<dbReference type="Pfam" id="PF00320">
    <property type="entry name" value="GATA"/>
    <property type="match status" value="1"/>
</dbReference>
<dbReference type="Gene3D" id="3.30.50.10">
    <property type="entry name" value="Erythroid Transcription Factor GATA-1, subunit A"/>
    <property type="match status" value="1"/>
</dbReference>
<proteinExistence type="inferred from homology"/>
<dbReference type="GO" id="GO:0006355">
    <property type="term" value="P:regulation of DNA-templated transcription"/>
    <property type="evidence" value="ECO:0007669"/>
    <property type="project" value="InterPro"/>
</dbReference>
<protein>
    <recommendedName>
        <fullName evidence="11">GATA-type domain-containing protein</fullName>
    </recommendedName>
</protein>
<dbReference type="SMART" id="SM00401">
    <property type="entry name" value="ZnF_GATA"/>
    <property type="match status" value="1"/>
</dbReference>
<feature type="compositionally biased region" description="Polar residues" evidence="10">
    <location>
        <begin position="488"/>
        <end position="500"/>
    </location>
</feature>
<evidence type="ECO:0000256" key="9">
    <source>
        <dbReference type="PROSITE-ProRule" id="PRU00094"/>
    </source>
</evidence>
<keyword evidence="4" id="KW-0862">Zinc</keyword>
<gene>
    <name evidence="12" type="ORF">M0R45_018631</name>
</gene>
<keyword evidence="3 9" id="KW-0863">Zinc-finger</keyword>
<evidence type="ECO:0000256" key="8">
    <source>
        <dbReference type="ARBA" id="ARBA00023163"/>
    </source>
</evidence>
<dbReference type="GO" id="GO:0043565">
    <property type="term" value="F:sequence-specific DNA binding"/>
    <property type="evidence" value="ECO:0007669"/>
    <property type="project" value="InterPro"/>
</dbReference>
<dbReference type="GO" id="GO:0005634">
    <property type="term" value="C:nucleus"/>
    <property type="evidence" value="ECO:0007669"/>
    <property type="project" value="TreeGrafter"/>
</dbReference>
<dbReference type="EMBL" id="JBEDUW010000004">
    <property type="protein sequence ID" value="KAK9931354.1"/>
    <property type="molecule type" value="Genomic_DNA"/>
</dbReference>
<feature type="domain" description="GATA-type" evidence="11">
    <location>
        <begin position="282"/>
        <end position="332"/>
    </location>
</feature>
<dbReference type="Proteomes" id="UP001457282">
    <property type="component" value="Unassembled WGS sequence"/>
</dbReference>
<dbReference type="GO" id="GO:0008270">
    <property type="term" value="F:zinc ion binding"/>
    <property type="evidence" value="ECO:0007669"/>
    <property type="project" value="UniProtKB-KW"/>
</dbReference>
<dbReference type="SUPFAM" id="SSF57716">
    <property type="entry name" value="Glucocorticoid receptor-like (DNA-binding domain)"/>
    <property type="match status" value="1"/>
</dbReference>
<evidence type="ECO:0000256" key="2">
    <source>
        <dbReference type="ARBA" id="ARBA00022723"/>
    </source>
</evidence>
<keyword evidence="6" id="KW-0238">DNA-binding</keyword>
<name>A0AAW1X4G1_RUBAR</name>
<evidence type="ECO:0000256" key="10">
    <source>
        <dbReference type="SAM" id="MobiDB-lite"/>
    </source>
</evidence>
<dbReference type="GO" id="GO:0030154">
    <property type="term" value="P:cell differentiation"/>
    <property type="evidence" value="ECO:0007669"/>
    <property type="project" value="TreeGrafter"/>
</dbReference>
<evidence type="ECO:0000256" key="1">
    <source>
        <dbReference type="ARBA" id="ARBA00005694"/>
    </source>
</evidence>